<organism evidence="5 6">
    <name type="scientific">Actinoplanes xinjiangensis</name>
    <dbReference type="NCBI Taxonomy" id="512350"/>
    <lineage>
        <taxon>Bacteria</taxon>
        <taxon>Bacillati</taxon>
        <taxon>Actinomycetota</taxon>
        <taxon>Actinomycetes</taxon>
        <taxon>Micromonosporales</taxon>
        <taxon>Micromonosporaceae</taxon>
        <taxon>Actinoplanes</taxon>
    </lineage>
</organism>
<dbReference type="PANTHER" id="PTHR13789">
    <property type="entry name" value="MONOOXYGENASE"/>
    <property type="match status" value="1"/>
</dbReference>
<dbReference type="AlphaFoldDB" id="A0A316G049"/>
<keyword evidence="1" id="KW-0560">Oxidoreductase</keyword>
<evidence type="ECO:0000313" key="5">
    <source>
        <dbReference type="EMBL" id="PWK47717.1"/>
    </source>
</evidence>
<keyword evidence="2" id="KW-0503">Monooxygenase</keyword>
<protein>
    <submittedName>
        <fullName evidence="5">2-polyprenyl-6-methoxyphenol hydroxylase-like FAD-dependent oxidoreductase</fullName>
    </submittedName>
</protein>
<dbReference type="GO" id="GO:0004497">
    <property type="term" value="F:monooxygenase activity"/>
    <property type="evidence" value="ECO:0007669"/>
    <property type="project" value="UniProtKB-KW"/>
</dbReference>
<evidence type="ECO:0000256" key="3">
    <source>
        <dbReference type="SAM" id="MobiDB-lite"/>
    </source>
</evidence>
<gene>
    <name evidence="5" type="ORF">BC793_107327</name>
</gene>
<dbReference type="PRINTS" id="PR00420">
    <property type="entry name" value="RNGMNOXGNASE"/>
</dbReference>
<keyword evidence="6" id="KW-1185">Reference proteome</keyword>
<dbReference type="GO" id="GO:0071949">
    <property type="term" value="F:FAD binding"/>
    <property type="evidence" value="ECO:0007669"/>
    <property type="project" value="InterPro"/>
</dbReference>
<dbReference type="PANTHER" id="PTHR13789:SF309">
    <property type="entry name" value="PUTATIVE (AFU_ORTHOLOGUE AFUA_6G14510)-RELATED"/>
    <property type="match status" value="1"/>
</dbReference>
<dbReference type="RefSeq" id="WP_109594045.1">
    <property type="nucleotide sequence ID" value="NZ_BONA01000042.1"/>
</dbReference>
<evidence type="ECO:0000313" key="6">
    <source>
        <dbReference type="Proteomes" id="UP000245697"/>
    </source>
</evidence>
<dbReference type="Pfam" id="PF01494">
    <property type="entry name" value="FAD_binding_3"/>
    <property type="match status" value="2"/>
</dbReference>
<dbReference type="EMBL" id="QGGR01000007">
    <property type="protein sequence ID" value="PWK47717.1"/>
    <property type="molecule type" value="Genomic_DNA"/>
</dbReference>
<feature type="region of interest" description="Disordered" evidence="3">
    <location>
        <begin position="61"/>
        <end position="90"/>
    </location>
</feature>
<evidence type="ECO:0000256" key="1">
    <source>
        <dbReference type="ARBA" id="ARBA00023002"/>
    </source>
</evidence>
<dbReference type="OrthoDB" id="9782160at2"/>
<feature type="compositionally biased region" description="Basic and acidic residues" evidence="3">
    <location>
        <begin position="62"/>
        <end position="80"/>
    </location>
</feature>
<dbReference type="InterPro" id="IPR050493">
    <property type="entry name" value="FAD-dep_Monooxygenase_BioMet"/>
</dbReference>
<sequence length="344" mass="36117">MRRHAAIIGGGIGGLAAAIALGNDGWQVTVHERDAALPATGTALGMWPAALRALDTLTAGHAVRETGSPRRSGEVRRPDGSRIATIRTPPGDPIHLISRPALLTILHRAAATADLRFADPVHHPESLAADLVVAADGVFSHTREQLFGPAYRARHSGGTAWRGTVDGMETSTFVEVWGRGVKFGVTPQEGSRTNWFASAGAPAGSFHPGAEVSALRRMFDGWAAPVRPVLEAVTEAGILHHDVYVTPPLPSYVSGRVALIGDAAHAMTPDLGRGACEALIDAVALATALRESPTVASGLAAYDRRRRPVTRRLARAAAAAGRLSRVRHALPVRDGLLRASMLAA</sequence>
<proteinExistence type="predicted"/>
<feature type="domain" description="FAD-binding" evidence="4">
    <location>
        <begin position="5"/>
        <end position="112"/>
    </location>
</feature>
<dbReference type="Gene3D" id="3.50.50.60">
    <property type="entry name" value="FAD/NAD(P)-binding domain"/>
    <property type="match status" value="1"/>
</dbReference>
<dbReference type="InterPro" id="IPR036188">
    <property type="entry name" value="FAD/NAD-bd_sf"/>
</dbReference>
<dbReference type="Proteomes" id="UP000245697">
    <property type="component" value="Unassembled WGS sequence"/>
</dbReference>
<evidence type="ECO:0000256" key="2">
    <source>
        <dbReference type="ARBA" id="ARBA00023033"/>
    </source>
</evidence>
<name>A0A316G049_9ACTN</name>
<evidence type="ECO:0000259" key="4">
    <source>
        <dbReference type="Pfam" id="PF01494"/>
    </source>
</evidence>
<comment type="caution">
    <text evidence="5">The sequence shown here is derived from an EMBL/GenBank/DDBJ whole genome shotgun (WGS) entry which is preliminary data.</text>
</comment>
<reference evidence="5 6" key="1">
    <citation type="submission" date="2018-05" db="EMBL/GenBank/DDBJ databases">
        <title>Genomic Encyclopedia of Archaeal and Bacterial Type Strains, Phase II (KMG-II): from individual species to whole genera.</title>
        <authorList>
            <person name="Goeker M."/>
        </authorList>
    </citation>
    <scope>NUCLEOTIDE SEQUENCE [LARGE SCALE GENOMIC DNA]</scope>
    <source>
        <strain evidence="5 6">DSM 45184</strain>
    </source>
</reference>
<dbReference type="InterPro" id="IPR002938">
    <property type="entry name" value="FAD-bd"/>
</dbReference>
<dbReference type="SUPFAM" id="SSF51905">
    <property type="entry name" value="FAD/NAD(P)-binding domain"/>
    <property type="match status" value="1"/>
</dbReference>
<feature type="domain" description="FAD-binding" evidence="4">
    <location>
        <begin position="113"/>
        <end position="316"/>
    </location>
</feature>
<accession>A0A316G049</accession>